<sequence length="113" mass="13343">MSYVQYLLSYSVKPCTDYECDREKANKVRSKIANITELGWFKSQNVETTFTGNFFMAEEYLTNDEKIAESKKFVRSEFIRILRECEASKYDVRIECEMMVDKIGKSFSFSITY</sequence>
<dbReference type="EMBL" id="LDOT01000001">
    <property type="protein sequence ID" value="KLV09616.1"/>
    <property type="molecule type" value="Genomic_DNA"/>
</dbReference>
<keyword evidence="2" id="KW-1185">Reference proteome</keyword>
<gene>
    <name evidence="1" type="ORF">ABT56_00595</name>
</gene>
<dbReference type="RefSeq" id="WP_047876904.1">
    <property type="nucleotide sequence ID" value="NZ_LDOT01000001.1"/>
</dbReference>
<dbReference type="AlphaFoldDB" id="A0A0J1HDA4"/>
<name>A0A0J1HDA4_9GAMM</name>
<evidence type="ECO:0000313" key="2">
    <source>
        <dbReference type="Proteomes" id="UP000036097"/>
    </source>
</evidence>
<accession>A0A0J1HDA4</accession>
<reference evidence="1 2" key="1">
    <citation type="submission" date="2015-05" db="EMBL/GenBank/DDBJ databases">
        <title>Photobacterium galathea sp. nov.</title>
        <authorList>
            <person name="Machado H."/>
            <person name="Gram L."/>
        </authorList>
    </citation>
    <scope>NUCLEOTIDE SEQUENCE [LARGE SCALE GENOMIC DNA]</scope>
    <source>
        <strain evidence="1 2">CGMCC 1.12159</strain>
    </source>
</reference>
<dbReference type="PATRIC" id="fig|1195763.3.peg.129"/>
<dbReference type="Proteomes" id="UP000036097">
    <property type="component" value="Unassembled WGS sequence"/>
</dbReference>
<protein>
    <submittedName>
        <fullName evidence="1">Uncharacterized protein</fullName>
    </submittedName>
</protein>
<proteinExistence type="predicted"/>
<organism evidence="1 2">
    <name type="scientific">Photobacterium aquae</name>
    <dbReference type="NCBI Taxonomy" id="1195763"/>
    <lineage>
        <taxon>Bacteria</taxon>
        <taxon>Pseudomonadati</taxon>
        <taxon>Pseudomonadota</taxon>
        <taxon>Gammaproteobacteria</taxon>
        <taxon>Vibrionales</taxon>
        <taxon>Vibrionaceae</taxon>
        <taxon>Photobacterium</taxon>
    </lineage>
</organism>
<evidence type="ECO:0000313" key="1">
    <source>
        <dbReference type="EMBL" id="KLV09616.1"/>
    </source>
</evidence>
<dbReference type="OrthoDB" id="6636469at2"/>
<comment type="caution">
    <text evidence="1">The sequence shown here is derived from an EMBL/GenBank/DDBJ whole genome shotgun (WGS) entry which is preliminary data.</text>
</comment>